<evidence type="ECO:0000256" key="1">
    <source>
        <dbReference type="ARBA" id="ARBA00004370"/>
    </source>
</evidence>
<name>A0AAW0HJX2_MYOGA</name>
<feature type="transmembrane region" description="Helical" evidence="8">
    <location>
        <begin position="24"/>
        <end position="47"/>
    </location>
</feature>
<evidence type="ECO:0000313" key="10">
    <source>
        <dbReference type="Proteomes" id="UP001488838"/>
    </source>
</evidence>
<comment type="caution">
    <text evidence="9">The sequence shown here is derived from an EMBL/GenBank/DDBJ whole genome shotgun (WGS) entry which is preliminary data.</text>
</comment>
<evidence type="ECO:0000256" key="5">
    <source>
        <dbReference type="ARBA" id="ARBA00023136"/>
    </source>
</evidence>
<protein>
    <recommendedName>
        <fullName evidence="11">Interferon-induced transmembrane protein</fullName>
    </recommendedName>
</protein>
<dbReference type="GO" id="GO:0005886">
    <property type="term" value="C:plasma membrane"/>
    <property type="evidence" value="ECO:0007669"/>
    <property type="project" value="TreeGrafter"/>
</dbReference>
<evidence type="ECO:0000313" key="9">
    <source>
        <dbReference type="EMBL" id="KAK7801721.1"/>
    </source>
</evidence>
<keyword evidence="3 8" id="KW-0812">Transmembrane</keyword>
<evidence type="ECO:0008006" key="11">
    <source>
        <dbReference type="Google" id="ProtNLM"/>
    </source>
</evidence>
<dbReference type="GO" id="GO:0035456">
    <property type="term" value="P:response to interferon-beta"/>
    <property type="evidence" value="ECO:0007669"/>
    <property type="project" value="TreeGrafter"/>
</dbReference>
<gene>
    <name evidence="9" type="ORF">U0070_013215</name>
</gene>
<dbReference type="PANTHER" id="PTHR13999">
    <property type="entry name" value="INTERFERON INDUCIBLE TRANSMEMBRANE PROTEIN"/>
    <property type="match status" value="1"/>
</dbReference>
<sequence length="96" mass="10566">MVKEDSSSRSTVVNISSSDVPKDYVTWSTFNTVFLNSCCLGFLAYVFSVKSRDRKMAGDVIGAQSYATTAKRLNIGAVAVSIFMFIVVIIILTQRK</sequence>
<keyword evidence="10" id="KW-1185">Reference proteome</keyword>
<dbReference type="GO" id="GO:0051607">
    <property type="term" value="P:defense response to virus"/>
    <property type="evidence" value="ECO:0007669"/>
    <property type="project" value="TreeGrafter"/>
</dbReference>
<comment type="similarity">
    <text evidence="2">Belongs to the CD225/Dispanin family.</text>
</comment>
<comment type="subcellular location">
    <subcellularLocation>
        <location evidence="1">Membrane</location>
    </subcellularLocation>
</comment>
<evidence type="ECO:0000256" key="3">
    <source>
        <dbReference type="ARBA" id="ARBA00022692"/>
    </source>
</evidence>
<keyword evidence="5 8" id="KW-0472">Membrane</keyword>
<organism evidence="9 10">
    <name type="scientific">Myodes glareolus</name>
    <name type="common">Bank vole</name>
    <name type="synonym">Clethrionomys glareolus</name>
    <dbReference type="NCBI Taxonomy" id="447135"/>
    <lineage>
        <taxon>Eukaryota</taxon>
        <taxon>Metazoa</taxon>
        <taxon>Chordata</taxon>
        <taxon>Craniata</taxon>
        <taxon>Vertebrata</taxon>
        <taxon>Euteleostomi</taxon>
        <taxon>Mammalia</taxon>
        <taxon>Eutheria</taxon>
        <taxon>Euarchontoglires</taxon>
        <taxon>Glires</taxon>
        <taxon>Rodentia</taxon>
        <taxon>Myomorpha</taxon>
        <taxon>Muroidea</taxon>
        <taxon>Cricetidae</taxon>
        <taxon>Arvicolinae</taxon>
        <taxon>Myodes</taxon>
    </lineage>
</organism>
<feature type="transmembrane region" description="Helical" evidence="8">
    <location>
        <begin position="73"/>
        <end position="93"/>
    </location>
</feature>
<dbReference type="PANTHER" id="PTHR13999:SF22">
    <property type="entry name" value="INTERFERON INDUCED TRANSMEMBRANE PROTEIN 6"/>
    <property type="match status" value="1"/>
</dbReference>
<evidence type="ECO:0000256" key="4">
    <source>
        <dbReference type="ARBA" id="ARBA00022989"/>
    </source>
</evidence>
<evidence type="ECO:0000256" key="6">
    <source>
        <dbReference type="ARBA" id="ARBA00023139"/>
    </source>
</evidence>
<dbReference type="GO" id="GO:0034341">
    <property type="term" value="P:response to type II interferon"/>
    <property type="evidence" value="ECO:0007669"/>
    <property type="project" value="TreeGrafter"/>
</dbReference>
<dbReference type="GO" id="GO:0035455">
    <property type="term" value="P:response to interferon-alpha"/>
    <property type="evidence" value="ECO:0007669"/>
    <property type="project" value="TreeGrafter"/>
</dbReference>
<evidence type="ECO:0000256" key="7">
    <source>
        <dbReference type="ARBA" id="ARBA00023288"/>
    </source>
</evidence>
<dbReference type="Proteomes" id="UP001488838">
    <property type="component" value="Unassembled WGS sequence"/>
</dbReference>
<reference evidence="9 10" key="1">
    <citation type="journal article" date="2023" name="bioRxiv">
        <title>Conserved and derived expression patterns and positive selection on dental genes reveal complex evolutionary context of ever-growing rodent molars.</title>
        <authorList>
            <person name="Calamari Z.T."/>
            <person name="Song A."/>
            <person name="Cohen E."/>
            <person name="Akter M."/>
            <person name="Roy R.D."/>
            <person name="Hallikas O."/>
            <person name="Christensen M.M."/>
            <person name="Li P."/>
            <person name="Marangoni P."/>
            <person name="Jernvall J."/>
            <person name="Klein O.D."/>
        </authorList>
    </citation>
    <scope>NUCLEOTIDE SEQUENCE [LARGE SCALE GENOMIC DNA]</scope>
    <source>
        <strain evidence="9">V071</strain>
    </source>
</reference>
<dbReference type="Pfam" id="PF04505">
    <property type="entry name" value="CD225"/>
    <property type="match status" value="1"/>
</dbReference>
<dbReference type="InterPro" id="IPR007593">
    <property type="entry name" value="CD225/Dispanin_fam"/>
</dbReference>
<dbReference type="InterPro" id="IPR051517">
    <property type="entry name" value="IFITM_antiviral_protein"/>
</dbReference>
<dbReference type="AlphaFoldDB" id="A0AAW0HJX2"/>
<keyword evidence="6" id="KW-0564">Palmitate</keyword>
<dbReference type="EMBL" id="JBBHLL010000492">
    <property type="protein sequence ID" value="KAK7801721.1"/>
    <property type="molecule type" value="Genomic_DNA"/>
</dbReference>
<accession>A0AAW0HJX2</accession>
<evidence type="ECO:0000256" key="2">
    <source>
        <dbReference type="ARBA" id="ARBA00006843"/>
    </source>
</evidence>
<dbReference type="GO" id="GO:0046597">
    <property type="term" value="P:host-mediated suppression of symbiont invasion"/>
    <property type="evidence" value="ECO:0007669"/>
    <property type="project" value="TreeGrafter"/>
</dbReference>
<dbReference type="GO" id="GO:0060337">
    <property type="term" value="P:type I interferon-mediated signaling pathway"/>
    <property type="evidence" value="ECO:0007669"/>
    <property type="project" value="TreeGrafter"/>
</dbReference>
<dbReference type="GO" id="GO:0045071">
    <property type="term" value="P:negative regulation of viral genome replication"/>
    <property type="evidence" value="ECO:0007669"/>
    <property type="project" value="TreeGrafter"/>
</dbReference>
<evidence type="ECO:0000256" key="8">
    <source>
        <dbReference type="SAM" id="Phobius"/>
    </source>
</evidence>
<keyword evidence="4 8" id="KW-1133">Transmembrane helix</keyword>
<proteinExistence type="inferred from homology"/>
<keyword evidence="7" id="KW-0449">Lipoprotein</keyword>